<reference evidence="2" key="1">
    <citation type="submission" date="2019-11" db="EMBL/GenBank/DDBJ databases">
        <authorList>
            <person name="Liu Y."/>
            <person name="Hou J."/>
            <person name="Li T.-Q."/>
            <person name="Guan C.-H."/>
            <person name="Wu X."/>
            <person name="Wu H.-Z."/>
            <person name="Ling F."/>
            <person name="Zhang R."/>
            <person name="Shi X.-G."/>
            <person name="Ren J.-P."/>
            <person name="Chen E.-F."/>
            <person name="Sun J.-M."/>
        </authorList>
    </citation>
    <scope>NUCLEOTIDE SEQUENCE</scope>
    <source>
        <strain evidence="2">Adult_tree_wgs_1</strain>
        <tissue evidence="2">Leaves</tissue>
    </source>
</reference>
<dbReference type="PANTHER" id="PTHR31639:SF70">
    <property type="entry name" value="FBD DOMAIN-CONTAINING PROTEIN"/>
    <property type="match status" value="1"/>
</dbReference>
<dbReference type="SUPFAM" id="SSF52047">
    <property type="entry name" value="RNI-like"/>
    <property type="match status" value="1"/>
</dbReference>
<comment type="caution">
    <text evidence="2">The sequence shown here is derived from an EMBL/GenBank/DDBJ whole genome shotgun (WGS) entry which is preliminary data.</text>
</comment>
<protein>
    <recommendedName>
        <fullName evidence="1">F-box domain-containing protein</fullName>
    </recommendedName>
</protein>
<dbReference type="Pfam" id="PF24758">
    <property type="entry name" value="LRR_At5g56370"/>
    <property type="match status" value="1"/>
</dbReference>
<dbReference type="EMBL" id="WJXA01000039">
    <property type="protein sequence ID" value="KAF7116888.1"/>
    <property type="molecule type" value="Genomic_DNA"/>
</dbReference>
<gene>
    <name evidence="2" type="ORF">RHSIM_RhsimUnG0011700</name>
</gene>
<dbReference type="PROSITE" id="PS50181">
    <property type="entry name" value="FBOX"/>
    <property type="match status" value="1"/>
</dbReference>
<dbReference type="InterPro" id="IPR032675">
    <property type="entry name" value="LRR_dom_sf"/>
</dbReference>
<name>A0A834L581_RHOSS</name>
<dbReference type="PANTHER" id="PTHR31639">
    <property type="entry name" value="F-BOX PROTEIN-LIKE"/>
    <property type="match status" value="1"/>
</dbReference>
<feature type="domain" description="F-box" evidence="1">
    <location>
        <begin position="7"/>
        <end position="55"/>
    </location>
</feature>
<dbReference type="AlphaFoldDB" id="A0A834L581"/>
<dbReference type="Proteomes" id="UP000626092">
    <property type="component" value="Unassembled WGS sequence"/>
</dbReference>
<evidence type="ECO:0000259" key="1">
    <source>
        <dbReference type="PROSITE" id="PS50181"/>
    </source>
</evidence>
<dbReference type="Gene3D" id="3.80.10.10">
    <property type="entry name" value="Ribonuclease Inhibitor"/>
    <property type="match status" value="1"/>
</dbReference>
<dbReference type="InterPro" id="IPR055411">
    <property type="entry name" value="LRR_FXL15/At3g58940/PEG3-like"/>
</dbReference>
<keyword evidence="3" id="KW-1185">Reference proteome</keyword>
<dbReference type="Pfam" id="PF00646">
    <property type="entry name" value="F-box"/>
    <property type="match status" value="1"/>
</dbReference>
<evidence type="ECO:0000313" key="2">
    <source>
        <dbReference type="EMBL" id="KAF7116888.1"/>
    </source>
</evidence>
<sequence length="387" mass="44125">MSGSTTLDIISNLPRNVLEEILMRLTIQDAGRTSVLSRKWRYIWTAFPELVFMEKFCKESLVRARSDRLMMTIYKVLLLHHGPILKFTLSLSNLTSCPEIDQLIVFLSNNGIREFTLHVQMGIEPYKLASTLFSCQRLVRLNLSSCVFKPPSGFKGFTRLLLLALYEVSITGEVLSSLIPNCPLLESLTLHSSTSFGYLEIVAPNLKYFWCEGRFRSICFRNTSNLTYYLIELKGLRNQLGFDEEEISNSVTLPCSIPMVEFLAKTAYTFRLSKLQAFHSATASIDPVVELFDLRCWAEVSLHKFWWVWMEEVPGIQAEMEFIKPLLAKSPVLETMDIKLKPMQIAKELSIVKKFTGFQRASPHAVIKVNKIRLNSPTKSNSLIASS</sequence>
<dbReference type="InterPro" id="IPR001810">
    <property type="entry name" value="F-box_dom"/>
</dbReference>
<proteinExistence type="predicted"/>
<accession>A0A834L581</accession>
<dbReference type="SMART" id="SM00256">
    <property type="entry name" value="FBOX"/>
    <property type="match status" value="1"/>
</dbReference>
<evidence type="ECO:0000313" key="3">
    <source>
        <dbReference type="Proteomes" id="UP000626092"/>
    </source>
</evidence>
<organism evidence="2 3">
    <name type="scientific">Rhododendron simsii</name>
    <name type="common">Sims's rhododendron</name>
    <dbReference type="NCBI Taxonomy" id="118357"/>
    <lineage>
        <taxon>Eukaryota</taxon>
        <taxon>Viridiplantae</taxon>
        <taxon>Streptophyta</taxon>
        <taxon>Embryophyta</taxon>
        <taxon>Tracheophyta</taxon>
        <taxon>Spermatophyta</taxon>
        <taxon>Magnoliopsida</taxon>
        <taxon>eudicotyledons</taxon>
        <taxon>Gunneridae</taxon>
        <taxon>Pentapetalae</taxon>
        <taxon>asterids</taxon>
        <taxon>Ericales</taxon>
        <taxon>Ericaceae</taxon>
        <taxon>Ericoideae</taxon>
        <taxon>Rhodoreae</taxon>
        <taxon>Rhododendron</taxon>
    </lineage>
</organism>
<dbReference type="Gene3D" id="1.20.1280.50">
    <property type="match status" value="1"/>
</dbReference>
<dbReference type="OrthoDB" id="1274461at2759"/>
<dbReference type="InterPro" id="IPR036047">
    <property type="entry name" value="F-box-like_dom_sf"/>
</dbReference>
<dbReference type="SUPFAM" id="SSF81383">
    <property type="entry name" value="F-box domain"/>
    <property type="match status" value="1"/>
</dbReference>